<dbReference type="Proteomes" id="UP001595752">
    <property type="component" value="Unassembled WGS sequence"/>
</dbReference>
<evidence type="ECO:0000313" key="3">
    <source>
        <dbReference type="Proteomes" id="UP001595752"/>
    </source>
</evidence>
<proteinExistence type="predicted"/>
<organism evidence="2 3">
    <name type="scientific">Bacillus songklensis</name>
    <dbReference type="NCBI Taxonomy" id="1069116"/>
    <lineage>
        <taxon>Bacteria</taxon>
        <taxon>Bacillati</taxon>
        <taxon>Bacillota</taxon>
        <taxon>Bacilli</taxon>
        <taxon>Bacillales</taxon>
        <taxon>Bacillaceae</taxon>
        <taxon>Bacillus</taxon>
    </lineage>
</organism>
<keyword evidence="1" id="KW-0812">Transmembrane</keyword>
<feature type="transmembrane region" description="Helical" evidence="1">
    <location>
        <begin position="38"/>
        <end position="57"/>
    </location>
</feature>
<dbReference type="NCBIfam" id="NF041644">
    <property type="entry name" value="CBO0543_fam"/>
    <property type="match status" value="1"/>
</dbReference>
<dbReference type="EMBL" id="JBHRZT010000052">
    <property type="protein sequence ID" value="MFC3884119.1"/>
    <property type="molecule type" value="Genomic_DNA"/>
</dbReference>
<name>A0ABV8B3D5_9BACI</name>
<feature type="transmembrane region" description="Helical" evidence="1">
    <location>
        <begin position="6"/>
        <end position="26"/>
    </location>
</feature>
<keyword evidence="1" id="KW-0472">Membrane</keyword>
<evidence type="ECO:0000256" key="1">
    <source>
        <dbReference type="SAM" id="Phobius"/>
    </source>
</evidence>
<evidence type="ECO:0000313" key="2">
    <source>
        <dbReference type="EMBL" id="MFC3884119.1"/>
    </source>
</evidence>
<dbReference type="RefSeq" id="WP_377916370.1">
    <property type="nucleotide sequence ID" value="NZ_JBHRZT010000052.1"/>
</dbReference>
<reference evidence="3" key="1">
    <citation type="journal article" date="2019" name="Int. J. Syst. Evol. Microbiol.">
        <title>The Global Catalogue of Microorganisms (GCM) 10K type strain sequencing project: providing services to taxonomists for standard genome sequencing and annotation.</title>
        <authorList>
            <consortium name="The Broad Institute Genomics Platform"/>
            <consortium name="The Broad Institute Genome Sequencing Center for Infectious Disease"/>
            <person name="Wu L."/>
            <person name="Ma J."/>
        </authorList>
    </citation>
    <scope>NUCLEOTIDE SEQUENCE [LARGE SCALE GENOMIC DNA]</scope>
    <source>
        <strain evidence="3">CCUG 61889</strain>
    </source>
</reference>
<sequence length="104" mass="12391">MTPNHITANFFITFTAFSSIVFLYLSKYPYKLSTYWQMAYITLCVVFSTIIEGVFKFGKLISYHHGWNLGWSIAVWIFMFINMSIFLPMIFHWKSNLVKRKIIQ</sequence>
<comment type="caution">
    <text evidence="2">The sequence shown here is derived from an EMBL/GenBank/DDBJ whole genome shotgun (WGS) entry which is preliminary data.</text>
</comment>
<gene>
    <name evidence="2" type="ORF">ACFOU2_11695</name>
</gene>
<accession>A0ABV8B3D5</accession>
<dbReference type="InterPro" id="IPR048147">
    <property type="entry name" value="CBO0543-like"/>
</dbReference>
<protein>
    <submittedName>
        <fullName evidence="2">CBO0543 family protein</fullName>
    </submittedName>
</protein>
<keyword evidence="3" id="KW-1185">Reference proteome</keyword>
<keyword evidence="1" id="KW-1133">Transmembrane helix</keyword>
<feature type="transmembrane region" description="Helical" evidence="1">
    <location>
        <begin position="69"/>
        <end position="91"/>
    </location>
</feature>